<dbReference type="PANTHER" id="PTHR38100:SF1">
    <property type="entry name" value="HIGH FREQUENCY LYSOGENIZATION PROTEIN HFLD"/>
    <property type="match status" value="1"/>
</dbReference>
<name>A0A7W8FZI1_9GAMM</name>
<sequence>MNERALALAGVMQGLKLAQSFAQTGTADGDTLQASLATLFRIDADSTEAVYGDAQLMVPGLHALIAQLQGGPARDASCSRMAVTLLHVERKLVGRADLLKTLRDGVGDIERQREHFGIGHPTVVQRLGDLYAQTVSTLSPRVLVQGNPVQLAQPMVVAQIRAALLAAMRSAVLWRQLGGSYWDLLLRRRAILHAARGWLPRES</sequence>
<dbReference type="HAMAP" id="MF_00695">
    <property type="entry name" value="HflD_protein"/>
    <property type="match status" value="1"/>
</dbReference>
<comment type="caution">
    <text evidence="5">The sequence shown here is derived from an EMBL/GenBank/DDBJ whole genome shotgun (WGS) entry which is preliminary data.</text>
</comment>
<evidence type="ECO:0000256" key="3">
    <source>
        <dbReference type="ARBA" id="ARBA00023136"/>
    </source>
</evidence>
<protein>
    <recommendedName>
        <fullName evidence="4">High frequency lysogenization protein HflD homolog</fullName>
    </recommendedName>
</protein>
<organism evidence="5 6">
    <name type="scientific">Chiayiivirga flava</name>
    <dbReference type="NCBI Taxonomy" id="659595"/>
    <lineage>
        <taxon>Bacteria</taxon>
        <taxon>Pseudomonadati</taxon>
        <taxon>Pseudomonadota</taxon>
        <taxon>Gammaproteobacteria</taxon>
        <taxon>Lysobacterales</taxon>
        <taxon>Lysobacteraceae</taxon>
        <taxon>Chiayiivirga</taxon>
    </lineage>
</organism>
<dbReference type="GO" id="GO:0005737">
    <property type="term" value="C:cytoplasm"/>
    <property type="evidence" value="ECO:0007669"/>
    <property type="project" value="UniProtKB-SubCell"/>
</dbReference>
<dbReference type="EMBL" id="JACHHP010000003">
    <property type="protein sequence ID" value="MBB5208492.1"/>
    <property type="molecule type" value="Genomic_DNA"/>
</dbReference>
<evidence type="ECO:0000256" key="1">
    <source>
        <dbReference type="ARBA" id="ARBA00022475"/>
    </source>
</evidence>
<keyword evidence="2 4" id="KW-0963">Cytoplasm</keyword>
<dbReference type="AlphaFoldDB" id="A0A7W8FZI1"/>
<keyword evidence="6" id="KW-1185">Reference proteome</keyword>
<evidence type="ECO:0000256" key="4">
    <source>
        <dbReference type="HAMAP-Rule" id="MF_00695"/>
    </source>
</evidence>
<comment type="similarity">
    <text evidence="4">Belongs to the HflD family.</text>
</comment>
<evidence type="ECO:0000313" key="6">
    <source>
        <dbReference type="Proteomes" id="UP000521199"/>
    </source>
</evidence>
<evidence type="ECO:0000313" key="5">
    <source>
        <dbReference type="EMBL" id="MBB5208492.1"/>
    </source>
</evidence>
<dbReference type="Gene3D" id="1.10.3890.10">
    <property type="entry name" value="HflD-like"/>
    <property type="match status" value="1"/>
</dbReference>
<dbReference type="GO" id="GO:0005886">
    <property type="term" value="C:plasma membrane"/>
    <property type="evidence" value="ECO:0007669"/>
    <property type="project" value="UniProtKB-SubCell"/>
</dbReference>
<keyword evidence="3 4" id="KW-0472">Membrane</keyword>
<dbReference type="Pfam" id="PF04356">
    <property type="entry name" value="DUF489"/>
    <property type="match status" value="1"/>
</dbReference>
<dbReference type="Proteomes" id="UP000521199">
    <property type="component" value="Unassembled WGS sequence"/>
</dbReference>
<gene>
    <name evidence="4" type="primary">hflD</name>
    <name evidence="5" type="ORF">HNQ52_002034</name>
</gene>
<dbReference type="NCBIfam" id="NF001246">
    <property type="entry name" value="PRK00218.1-2"/>
    <property type="match status" value="1"/>
</dbReference>
<dbReference type="InterPro" id="IPR007451">
    <property type="entry name" value="HflD"/>
</dbReference>
<comment type="subcellular location">
    <subcellularLocation>
        <location evidence="4">Cytoplasm</location>
    </subcellularLocation>
    <subcellularLocation>
        <location evidence="4">Cell membrane</location>
        <topology evidence="4">Peripheral membrane protein</topology>
        <orientation evidence="4">Cytoplasmic side</orientation>
    </subcellularLocation>
</comment>
<proteinExistence type="inferred from homology"/>
<dbReference type="SUPFAM" id="SSF101322">
    <property type="entry name" value="YcfC-like"/>
    <property type="match status" value="1"/>
</dbReference>
<evidence type="ECO:0000256" key="2">
    <source>
        <dbReference type="ARBA" id="ARBA00022490"/>
    </source>
</evidence>
<keyword evidence="1 4" id="KW-1003">Cell membrane</keyword>
<reference evidence="5 6" key="1">
    <citation type="submission" date="2020-08" db="EMBL/GenBank/DDBJ databases">
        <title>Genomic Encyclopedia of Type Strains, Phase IV (KMG-IV): sequencing the most valuable type-strain genomes for metagenomic binning, comparative biology and taxonomic classification.</title>
        <authorList>
            <person name="Goeker M."/>
        </authorList>
    </citation>
    <scope>NUCLEOTIDE SEQUENCE [LARGE SCALE GENOMIC DNA]</scope>
    <source>
        <strain evidence="5 6">DSM 24163</strain>
    </source>
</reference>
<dbReference type="PANTHER" id="PTHR38100">
    <property type="entry name" value="HIGH FREQUENCY LYSOGENIZATION PROTEIN HFLD"/>
    <property type="match status" value="1"/>
</dbReference>
<accession>A0A7W8FZI1</accession>
<dbReference type="InterPro" id="IPR035932">
    <property type="entry name" value="HflD-like_sf"/>
</dbReference>
<dbReference type="RefSeq" id="WP_183961018.1">
    <property type="nucleotide sequence ID" value="NZ_JACHHP010000003.1"/>
</dbReference>